<protein>
    <submittedName>
        <fullName evidence="1">Uncharacterized protein</fullName>
    </submittedName>
</protein>
<evidence type="ECO:0000313" key="2">
    <source>
        <dbReference type="Proteomes" id="UP000576645"/>
    </source>
</evidence>
<dbReference type="EMBL" id="VTXP01000015">
    <property type="protein sequence ID" value="NOJ25252.1"/>
    <property type="molecule type" value="Genomic_DNA"/>
</dbReference>
<evidence type="ECO:0000313" key="1">
    <source>
        <dbReference type="EMBL" id="NOJ25252.1"/>
    </source>
</evidence>
<dbReference type="AlphaFoldDB" id="A0AAP7DFU0"/>
<dbReference type="RefSeq" id="WP_171353748.1">
    <property type="nucleotide sequence ID" value="NZ_VTXP01000015.1"/>
</dbReference>
<gene>
    <name evidence="1" type="ORF">F0238_21235</name>
</gene>
<reference evidence="1 2" key="1">
    <citation type="submission" date="2019-09" db="EMBL/GenBank/DDBJ databases">
        <title>Draft genome sequencing and comparative genomics of hatchery-associated Vibrios.</title>
        <authorList>
            <person name="Kehlet-Delgado H."/>
            <person name="Mueller R.S."/>
        </authorList>
    </citation>
    <scope>NUCLEOTIDE SEQUENCE [LARGE SCALE GENOMIC DNA]</scope>
    <source>
        <strain evidence="1 2">09-121-3</strain>
    </source>
</reference>
<name>A0AAP7DFU0_9VIBR</name>
<comment type="caution">
    <text evidence="1">The sequence shown here is derived from an EMBL/GenBank/DDBJ whole genome shotgun (WGS) entry which is preliminary data.</text>
</comment>
<proteinExistence type="predicted"/>
<dbReference type="Proteomes" id="UP000576645">
    <property type="component" value="Unassembled WGS sequence"/>
</dbReference>
<accession>A0AAP7DFU0</accession>
<organism evidence="1 2">
    <name type="scientific">Vibrio coralliilyticus</name>
    <dbReference type="NCBI Taxonomy" id="190893"/>
    <lineage>
        <taxon>Bacteria</taxon>
        <taxon>Pseudomonadati</taxon>
        <taxon>Pseudomonadota</taxon>
        <taxon>Gammaproteobacteria</taxon>
        <taxon>Vibrionales</taxon>
        <taxon>Vibrionaceae</taxon>
        <taxon>Vibrio</taxon>
    </lineage>
</organism>
<sequence length="59" mass="6734">MKEYKRAEMLGSAIFIDLTKVSAIQDEKDYRIVVLDNGKEYKVQAKAETLIDDIAKAKQ</sequence>